<name>A0A1H2H0G4_9ACTN</name>
<keyword evidence="3" id="KW-0804">Transcription</keyword>
<dbReference type="InterPro" id="IPR001647">
    <property type="entry name" value="HTH_TetR"/>
</dbReference>
<dbReference type="PRINTS" id="PR00455">
    <property type="entry name" value="HTHTETR"/>
</dbReference>
<dbReference type="GO" id="GO:0045892">
    <property type="term" value="P:negative regulation of DNA-templated transcription"/>
    <property type="evidence" value="ECO:0007669"/>
    <property type="project" value="UniProtKB-ARBA"/>
</dbReference>
<dbReference type="GO" id="GO:0000976">
    <property type="term" value="F:transcription cis-regulatory region binding"/>
    <property type="evidence" value="ECO:0007669"/>
    <property type="project" value="TreeGrafter"/>
</dbReference>
<dbReference type="PANTHER" id="PTHR30055">
    <property type="entry name" value="HTH-TYPE TRANSCRIPTIONAL REGULATOR RUTR"/>
    <property type="match status" value="1"/>
</dbReference>
<evidence type="ECO:0000256" key="4">
    <source>
        <dbReference type="PROSITE-ProRule" id="PRU00335"/>
    </source>
</evidence>
<evidence type="ECO:0000256" key="3">
    <source>
        <dbReference type="ARBA" id="ARBA00023163"/>
    </source>
</evidence>
<dbReference type="GO" id="GO:0003700">
    <property type="term" value="F:DNA-binding transcription factor activity"/>
    <property type="evidence" value="ECO:0007669"/>
    <property type="project" value="TreeGrafter"/>
</dbReference>
<keyword evidence="2 4" id="KW-0238">DNA-binding</keyword>
<dbReference type="PANTHER" id="PTHR30055:SF234">
    <property type="entry name" value="HTH-TYPE TRANSCRIPTIONAL REGULATOR BETI"/>
    <property type="match status" value="1"/>
</dbReference>
<evidence type="ECO:0000313" key="7">
    <source>
        <dbReference type="Proteomes" id="UP000182977"/>
    </source>
</evidence>
<sequence>METAAQPRLPRAERREQIVAAATRAFATEGFAATGLDEIAAEAGISRAILYRHFESKTDLYRAVLDRVCERLGAAVGERPGGFTDAAVDGLIAGAAADPDGFRLLFQHVPREPEFRDFADRFGTGMTAAAHQQIAALVPDPAWARWAAKLAPVVAIEAVIAWLDAGRPDIDAAADRVRGAIGGVVSAAQHRPEPTEA</sequence>
<keyword evidence="7" id="KW-1185">Reference proteome</keyword>
<reference evidence="7" key="1">
    <citation type="submission" date="2016-10" db="EMBL/GenBank/DDBJ databases">
        <authorList>
            <person name="Varghese N."/>
            <person name="Submissions S."/>
        </authorList>
    </citation>
    <scope>NUCLEOTIDE SEQUENCE [LARGE SCALE GENOMIC DNA]</scope>
    <source>
        <strain evidence="7">DSM 45079</strain>
    </source>
</reference>
<dbReference type="AlphaFoldDB" id="A0A1H2H0G4"/>
<accession>A0A1H2H0G4</accession>
<protein>
    <submittedName>
        <fullName evidence="6">DNA-binding transcriptional regulator, AcrR family</fullName>
    </submittedName>
</protein>
<gene>
    <name evidence="6" type="ORF">SAMN04488563_0770</name>
</gene>
<dbReference type="FunFam" id="1.10.10.60:FF:000141">
    <property type="entry name" value="TetR family transcriptional regulator"/>
    <property type="match status" value="1"/>
</dbReference>
<dbReference type="STRING" id="419479.SAMN04488563_0770"/>
<feature type="DNA-binding region" description="H-T-H motif" evidence="4">
    <location>
        <begin position="35"/>
        <end position="54"/>
    </location>
</feature>
<dbReference type="PROSITE" id="PS50977">
    <property type="entry name" value="HTH_TETR_2"/>
    <property type="match status" value="1"/>
</dbReference>
<keyword evidence="1" id="KW-0805">Transcription regulation</keyword>
<evidence type="ECO:0000256" key="1">
    <source>
        <dbReference type="ARBA" id="ARBA00023015"/>
    </source>
</evidence>
<dbReference type="EMBL" id="LT629791">
    <property type="protein sequence ID" value="SDU25229.1"/>
    <property type="molecule type" value="Genomic_DNA"/>
</dbReference>
<dbReference type="OrthoDB" id="3528955at2"/>
<evidence type="ECO:0000259" key="5">
    <source>
        <dbReference type="PROSITE" id="PS50977"/>
    </source>
</evidence>
<dbReference type="Gene3D" id="1.10.357.10">
    <property type="entry name" value="Tetracycline Repressor, domain 2"/>
    <property type="match status" value="1"/>
</dbReference>
<dbReference type="Proteomes" id="UP000182977">
    <property type="component" value="Chromosome I"/>
</dbReference>
<proteinExistence type="predicted"/>
<organism evidence="6 7">
    <name type="scientific">Jiangella alkaliphila</name>
    <dbReference type="NCBI Taxonomy" id="419479"/>
    <lineage>
        <taxon>Bacteria</taxon>
        <taxon>Bacillati</taxon>
        <taxon>Actinomycetota</taxon>
        <taxon>Actinomycetes</taxon>
        <taxon>Jiangellales</taxon>
        <taxon>Jiangellaceae</taxon>
        <taxon>Jiangella</taxon>
    </lineage>
</organism>
<feature type="domain" description="HTH tetR-type" evidence="5">
    <location>
        <begin position="12"/>
        <end position="72"/>
    </location>
</feature>
<dbReference type="InterPro" id="IPR009057">
    <property type="entry name" value="Homeodomain-like_sf"/>
</dbReference>
<dbReference type="RefSeq" id="WP_046766402.1">
    <property type="nucleotide sequence ID" value="NZ_KQ061219.1"/>
</dbReference>
<evidence type="ECO:0000256" key="2">
    <source>
        <dbReference type="ARBA" id="ARBA00023125"/>
    </source>
</evidence>
<dbReference type="SUPFAM" id="SSF46689">
    <property type="entry name" value="Homeodomain-like"/>
    <property type="match status" value="1"/>
</dbReference>
<dbReference type="Pfam" id="PF00440">
    <property type="entry name" value="TetR_N"/>
    <property type="match status" value="1"/>
</dbReference>
<dbReference type="InterPro" id="IPR050109">
    <property type="entry name" value="HTH-type_TetR-like_transc_reg"/>
</dbReference>
<evidence type="ECO:0000313" key="6">
    <source>
        <dbReference type="EMBL" id="SDU25229.1"/>
    </source>
</evidence>